<feature type="transmembrane region" description="Helical" evidence="7">
    <location>
        <begin position="181"/>
        <end position="199"/>
    </location>
</feature>
<evidence type="ECO:0000256" key="3">
    <source>
        <dbReference type="ARBA" id="ARBA00022692"/>
    </source>
</evidence>
<accession>A0A1X7P138</accession>
<keyword evidence="5 7" id="KW-0472">Membrane</keyword>
<dbReference type="OrthoDB" id="5363296at2"/>
<keyword evidence="9" id="KW-0808">Transferase</keyword>
<feature type="transmembrane region" description="Helical" evidence="7">
    <location>
        <begin position="145"/>
        <end position="169"/>
    </location>
</feature>
<evidence type="ECO:0000256" key="6">
    <source>
        <dbReference type="SAM" id="MobiDB-lite"/>
    </source>
</evidence>
<protein>
    <submittedName>
        <fullName evidence="9">Phosphoglycerol transferase MdoB</fullName>
    </submittedName>
</protein>
<keyword evidence="2" id="KW-1003">Cell membrane</keyword>
<evidence type="ECO:0000256" key="7">
    <source>
        <dbReference type="SAM" id="Phobius"/>
    </source>
</evidence>
<feature type="region of interest" description="Disordered" evidence="6">
    <location>
        <begin position="1"/>
        <end position="20"/>
    </location>
</feature>
<dbReference type="GO" id="GO:0005886">
    <property type="term" value="C:plasma membrane"/>
    <property type="evidence" value="ECO:0007669"/>
    <property type="project" value="UniProtKB-SubCell"/>
</dbReference>
<reference evidence="9 10" key="1">
    <citation type="submission" date="2017-04" db="EMBL/GenBank/DDBJ databases">
        <authorList>
            <person name="Afonso C.L."/>
            <person name="Miller P.J."/>
            <person name="Scott M.A."/>
            <person name="Spackman E."/>
            <person name="Goraichik I."/>
            <person name="Dimitrov K.M."/>
            <person name="Suarez D.L."/>
            <person name="Swayne D.E."/>
        </authorList>
    </citation>
    <scope>NUCLEOTIDE SEQUENCE [LARGE SCALE GENOMIC DNA]</scope>
    <source>
        <strain evidence="9 10">B5P</strain>
    </source>
</reference>
<organism evidence="9 10">
    <name type="scientific">Mesorhizobium australicum</name>
    <dbReference type="NCBI Taxonomy" id="536018"/>
    <lineage>
        <taxon>Bacteria</taxon>
        <taxon>Pseudomonadati</taxon>
        <taxon>Pseudomonadota</taxon>
        <taxon>Alphaproteobacteria</taxon>
        <taxon>Hyphomicrobiales</taxon>
        <taxon>Phyllobacteriaceae</taxon>
        <taxon>Mesorhizobium</taxon>
    </lineage>
</organism>
<evidence type="ECO:0000256" key="5">
    <source>
        <dbReference type="ARBA" id="ARBA00023136"/>
    </source>
</evidence>
<dbReference type="InterPro" id="IPR050448">
    <property type="entry name" value="OpgB/LTA_synthase_biosynth"/>
</dbReference>
<evidence type="ECO:0000256" key="2">
    <source>
        <dbReference type="ARBA" id="ARBA00022475"/>
    </source>
</evidence>
<dbReference type="Pfam" id="PF00884">
    <property type="entry name" value="Sulfatase"/>
    <property type="match status" value="1"/>
</dbReference>
<dbReference type="PANTHER" id="PTHR47371:SF3">
    <property type="entry name" value="PHOSPHOGLYCEROL TRANSFERASE I"/>
    <property type="match status" value="1"/>
</dbReference>
<evidence type="ECO:0000256" key="4">
    <source>
        <dbReference type="ARBA" id="ARBA00022989"/>
    </source>
</evidence>
<evidence type="ECO:0000259" key="8">
    <source>
        <dbReference type="Pfam" id="PF00884"/>
    </source>
</evidence>
<dbReference type="GO" id="GO:0016740">
    <property type="term" value="F:transferase activity"/>
    <property type="evidence" value="ECO:0007669"/>
    <property type="project" value="UniProtKB-KW"/>
</dbReference>
<name>A0A1X7P138_9HYPH</name>
<dbReference type="CDD" id="cd16015">
    <property type="entry name" value="LTA_synthase"/>
    <property type="match status" value="1"/>
</dbReference>
<comment type="subcellular location">
    <subcellularLocation>
        <location evidence="1">Cell membrane</location>
        <topology evidence="1">Multi-pass membrane protein</topology>
    </subcellularLocation>
</comment>
<gene>
    <name evidence="9" type="ORF">SAMN02982922_2988</name>
</gene>
<keyword evidence="4 7" id="KW-1133">Transmembrane helix</keyword>
<dbReference type="Proteomes" id="UP000193083">
    <property type="component" value="Unassembled WGS sequence"/>
</dbReference>
<feature type="transmembrane region" description="Helical" evidence="7">
    <location>
        <begin position="70"/>
        <end position="90"/>
    </location>
</feature>
<feature type="transmembrane region" description="Helical" evidence="7">
    <location>
        <begin position="26"/>
        <end position="50"/>
    </location>
</feature>
<dbReference type="AlphaFoldDB" id="A0A1X7P138"/>
<feature type="domain" description="Sulfatase N-terminal" evidence="8">
    <location>
        <begin position="271"/>
        <end position="562"/>
    </location>
</feature>
<dbReference type="RefSeq" id="WP_085464875.1">
    <property type="nucleotide sequence ID" value="NZ_FXBL01000004.1"/>
</dbReference>
<dbReference type="InterPro" id="IPR017850">
    <property type="entry name" value="Alkaline_phosphatase_core_sf"/>
</dbReference>
<dbReference type="SUPFAM" id="SSF53649">
    <property type="entry name" value="Alkaline phosphatase-like"/>
    <property type="match status" value="1"/>
</dbReference>
<evidence type="ECO:0000313" key="10">
    <source>
        <dbReference type="Proteomes" id="UP000193083"/>
    </source>
</evidence>
<keyword evidence="10" id="KW-1185">Reference proteome</keyword>
<dbReference type="EMBL" id="FXBL01000004">
    <property type="protein sequence ID" value="SMH43991.1"/>
    <property type="molecule type" value="Genomic_DNA"/>
</dbReference>
<feature type="transmembrane region" description="Helical" evidence="7">
    <location>
        <begin position="97"/>
        <end position="117"/>
    </location>
</feature>
<dbReference type="PANTHER" id="PTHR47371">
    <property type="entry name" value="LIPOTEICHOIC ACID SYNTHASE"/>
    <property type="match status" value="1"/>
</dbReference>
<dbReference type="InterPro" id="IPR000917">
    <property type="entry name" value="Sulfatase_N"/>
</dbReference>
<proteinExistence type="predicted"/>
<evidence type="ECO:0000313" key="9">
    <source>
        <dbReference type="EMBL" id="SMH43991.1"/>
    </source>
</evidence>
<keyword evidence="3 7" id="KW-0812">Transmembrane</keyword>
<sequence length="653" mass="72871">MSEYASTDRTAPASEHRRRGHLSRRAAHWLGTARNLATTVLIATLLTLAVESVARGSIGEAFLFFFEPYRPAWATVALFTLLLLALDALLGRLHMGALVLAPVVLGLAATGLQKSYYLGDPLYPTDFLYSRQILELLPLLVRERIGTAILMALGLLALAALVPIAWIGWRRRGRTILMSDRIVRLAVAVPLVALYASILDYSSFSWTRDRLRISPMMWDQKANYQHNGFTLAFALNVPMAKVAAPKDYSEEAIQAIGRPELQPISMPRERPDIIMVMSESFWDPTRLPGVTLAPDPLAFTREHKSGHIFSPEFGGMTANVEFEALTGFSNAFLPYGSIPYQQYVRNSAPTLASFLASEGYETQAMHPFEGWFWNRAQVYKAFGFEDFRSVENLPAMEKRGTLVSDAALVDQIIARADQAADPLFLFAVTLQSHGPYEPGRYPEESIRVSGGKDDWTRGSIATFSEGMHDADKSFRRLVEWAEQRDRPTVIAYFGDHLPPLGPAYVNTGFLKDNVAPRNGSADEMKRVRETPLVVWSNRKGVATDVGTVSPSFMPLLVLRQAGIEHPYYTGVLGELHERYSVVDRHILIDPQGKDVRDWSRNEKVDPLISDMRLLQYDVLFGDRFGAKRFFPKRSPVGPLIAGPSGLPFARNPV</sequence>
<evidence type="ECO:0000256" key="1">
    <source>
        <dbReference type="ARBA" id="ARBA00004651"/>
    </source>
</evidence>
<dbReference type="Gene3D" id="3.40.720.10">
    <property type="entry name" value="Alkaline Phosphatase, subunit A"/>
    <property type="match status" value="1"/>
</dbReference>